<dbReference type="InterPro" id="IPR050266">
    <property type="entry name" value="AB_hydrolase_sf"/>
</dbReference>
<dbReference type="Proteomes" id="UP001158576">
    <property type="component" value="Chromosome XSR"/>
</dbReference>
<dbReference type="PANTHER" id="PTHR43798">
    <property type="entry name" value="MONOACYLGLYCEROL LIPASE"/>
    <property type="match status" value="1"/>
</dbReference>
<dbReference type="InterPro" id="IPR000073">
    <property type="entry name" value="AB_hydrolase_1"/>
</dbReference>
<sequence>MRNFKIKVPWGRIHAKNWSQHYQETGAKRVLLLHGNSDHVHCWDWTADLLPKNWSIVGYDFPGHGDSNFPDNYYAPTHDLFGYSIRYVADALGWDSFHCVAHSMGTFIASPFACLFPERVDSLTLIDFKGVQTIKPIVTPMYSLMSWENRADRWKADSSNPGRTPSGKTWDEYKHAIMNTPSGWFKDPRIAEKWMQGQMTELEDGNFKSKVHPFMRQWGTSSWGLTFDQDRFSTEIENSCEFRKNGEYER</sequence>
<accession>A0ABN7SP99</accession>
<feature type="domain" description="AB hydrolase-1" evidence="2">
    <location>
        <begin position="29"/>
        <end position="153"/>
    </location>
</feature>
<evidence type="ECO:0000256" key="1">
    <source>
        <dbReference type="ARBA" id="ARBA00008645"/>
    </source>
</evidence>
<dbReference type="Gene3D" id="3.40.50.1820">
    <property type="entry name" value="alpha/beta hydrolase"/>
    <property type="match status" value="1"/>
</dbReference>
<reference evidence="3 4" key="1">
    <citation type="submission" date="2021-04" db="EMBL/GenBank/DDBJ databases">
        <authorList>
            <person name="Bliznina A."/>
        </authorList>
    </citation>
    <scope>NUCLEOTIDE SEQUENCE [LARGE SCALE GENOMIC DNA]</scope>
</reference>
<dbReference type="InterPro" id="IPR029058">
    <property type="entry name" value="AB_hydrolase_fold"/>
</dbReference>
<evidence type="ECO:0000313" key="3">
    <source>
        <dbReference type="EMBL" id="CAG5098912.1"/>
    </source>
</evidence>
<keyword evidence="4" id="KW-1185">Reference proteome</keyword>
<organism evidence="3 4">
    <name type="scientific">Oikopleura dioica</name>
    <name type="common">Tunicate</name>
    <dbReference type="NCBI Taxonomy" id="34765"/>
    <lineage>
        <taxon>Eukaryota</taxon>
        <taxon>Metazoa</taxon>
        <taxon>Chordata</taxon>
        <taxon>Tunicata</taxon>
        <taxon>Appendicularia</taxon>
        <taxon>Copelata</taxon>
        <taxon>Oikopleuridae</taxon>
        <taxon>Oikopleura</taxon>
    </lineage>
</organism>
<dbReference type="Pfam" id="PF00561">
    <property type="entry name" value="Abhydrolase_1"/>
    <property type="match status" value="1"/>
</dbReference>
<proteinExistence type="inferred from homology"/>
<dbReference type="EMBL" id="OU015569">
    <property type="protein sequence ID" value="CAG5098912.1"/>
    <property type="molecule type" value="Genomic_DNA"/>
</dbReference>
<name>A0ABN7SP99_OIKDI</name>
<dbReference type="PANTHER" id="PTHR43798:SF33">
    <property type="entry name" value="HYDROLASE, PUTATIVE (AFU_ORTHOLOGUE AFUA_2G14860)-RELATED"/>
    <property type="match status" value="1"/>
</dbReference>
<evidence type="ECO:0000313" key="4">
    <source>
        <dbReference type="Proteomes" id="UP001158576"/>
    </source>
</evidence>
<evidence type="ECO:0000259" key="2">
    <source>
        <dbReference type="Pfam" id="PF00561"/>
    </source>
</evidence>
<protein>
    <submittedName>
        <fullName evidence="3">Oidioi.mRNA.OKI2018_I69.XSR.g16084.t1.cds</fullName>
    </submittedName>
</protein>
<comment type="similarity">
    <text evidence="1">Belongs to the AB hydrolase superfamily.</text>
</comment>
<dbReference type="SUPFAM" id="SSF53474">
    <property type="entry name" value="alpha/beta-Hydrolases"/>
    <property type="match status" value="1"/>
</dbReference>
<gene>
    <name evidence="3" type="ORF">OKIOD_LOCUS7642</name>
</gene>